<dbReference type="Gene3D" id="2.170.130.10">
    <property type="entry name" value="TonB-dependent receptor, plug domain"/>
    <property type="match status" value="1"/>
</dbReference>
<dbReference type="Gene3D" id="2.40.170.20">
    <property type="entry name" value="TonB-dependent receptor, beta-barrel domain"/>
    <property type="match status" value="1"/>
</dbReference>
<feature type="domain" description="TonB-dependent receptor plug" evidence="8">
    <location>
        <begin position="226"/>
        <end position="339"/>
    </location>
</feature>
<dbReference type="GO" id="GO:0009279">
    <property type="term" value="C:cell outer membrane"/>
    <property type="evidence" value="ECO:0007669"/>
    <property type="project" value="UniProtKB-SubCell"/>
</dbReference>
<dbReference type="PROSITE" id="PS52016">
    <property type="entry name" value="TONB_DEPENDENT_REC_3"/>
    <property type="match status" value="1"/>
</dbReference>
<dbReference type="SUPFAM" id="SSF49464">
    <property type="entry name" value="Carboxypeptidase regulatory domain-like"/>
    <property type="match status" value="1"/>
</dbReference>
<keyword evidence="4 7" id="KW-0812">Transmembrane</keyword>
<dbReference type="Pfam" id="PF07715">
    <property type="entry name" value="Plug"/>
    <property type="match status" value="1"/>
</dbReference>
<evidence type="ECO:0000256" key="4">
    <source>
        <dbReference type="ARBA" id="ARBA00022692"/>
    </source>
</evidence>
<keyword evidence="9" id="KW-0675">Receptor</keyword>
<dbReference type="SUPFAM" id="SSF56935">
    <property type="entry name" value="Porins"/>
    <property type="match status" value="1"/>
</dbReference>
<dbReference type="InterPro" id="IPR023996">
    <property type="entry name" value="TonB-dep_OMP_SusC/RagA"/>
</dbReference>
<keyword evidence="3 7" id="KW-1134">Transmembrane beta strand</keyword>
<evidence type="ECO:0000256" key="2">
    <source>
        <dbReference type="ARBA" id="ARBA00022448"/>
    </source>
</evidence>
<dbReference type="InterPro" id="IPR023997">
    <property type="entry name" value="TonB-dep_OMP_SusC/RagA_CS"/>
</dbReference>
<dbReference type="EMBL" id="JAPOHD010000024">
    <property type="protein sequence ID" value="MCY1720963.1"/>
    <property type="molecule type" value="Genomic_DNA"/>
</dbReference>
<organism evidence="9 10">
    <name type="scientific">Draconibacterium aestuarii</name>
    <dbReference type="NCBI Taxonomy" id="2998507"/>
    <lineage>
        <taxon>Bacteria</taxon>
        <taxon>Pseudomonadati</taxon>
        <taxon>Bacteroidota</taxon>
        <taxon>Bacteroidia</taxon>
        <taxon>Marinilabiliales</taxon>
        <taxon>Prolixibacteraceae</taxon>
        <taxon>Draconibacterium</taxon>
    </lineage>
</organism>
<evidence type="ECO:0000256" key="6">
    <source>
        <dbReference type="ARBA" id="ARBA00023237"/>
    </source>
</evidence>
<dbReference type="NCBIfam" id="TIGR04056">
    <property type="entry name" value="OMP_RagA_SusC"/>
    <property type="match status" value="1"/>
</dbReference>
<evidence type="ECO:0000256" key="7">
    <source>
        <dbReference type="PROSITE-ProRule" id="PRU01360"/>
    </source>
</evidence>
<dbReference type="InterPro" id="IPR036942">
    <property type="entry name" value="Beta-barrel_TonB_sf"/>
</dbReference>
<dbReference type="InterPro" id="IPR008969">
    <property type="entry name" value="CarboxyPept-like_regulatory"/>
</dbReference>
<protein>
    <submittedName>
        <fullName evidence="9">TonB-dependent receptor</fullName>
    </submittedName>
</protein>
<dbReference type="AlphaFoldDB" id="A0A9X3F5P7"/>
<keyword evidence="5 7" id="KW-0472">Membrane</keyword>
<accession>A0A9X3F5P7</accession>
<evidence type="ECO:0000256" key="5">
    <source>
        <dbReference type="ARBA" id="ARBA00023136"/>
    </source>
</evidence>
<comment type="caution">
    <text evidence="9">The sequence shown here is derived from an EMBL/GenBank/DDBJ whole genome shotgun (WGS) entry which is preliminary data.</text>
</comment>
<dbReference type="InterPro" id="IPR039426">
    <property type="entry name" value="TonB-dep_rcpt-like"/>
</dbReference>
<sequence>MKKKWLCPFVMPRASEILTKMKLTLFLLLTTMFGALASGSYSQSAKLTLNYENSTLKEILTQIENQSEFRFFYSGIVDVERKTSISMENEKIFNVLDKLFEGTAVKYEVHGKQIALLNGKEKFEFENTKVQQQSNISGTVTDDTGQPLPGATVIVKGTNSGTVTSSNGEYSITNVAEDEILVFSFVGMITQEVIAGNQSTINIVLVTDAIGIEEVVTIGYGTLKRNKVSTSITSVAPEKIKAQVTSSIDQSLEGQVAGLSVRQTSGAPGGGSELRIRGSGSIGAGDQPLFVIDGIPMQGIYGKDRSPLTLLNQNDIESIDVLKGVSATAIYGSRGSNGVILVTTRSGKVGKTEISFSARTGIENMLSAERMDLMNAEEFARWRKEDAYEEAAFYGYEISESDIPEVYRNPEALGEGTDWQDVMTRTALRQDYNLTVTHGAGDFKGFFSMGYLDNQGIIKETSFERISMRANMSYEPNKIVAVGMNVVPTIRSWYNQVGGNRGTLFGSAFMSSPLDGPYKENGAWERDIESYYEGDWDLDIWSPGTFSNNNPLYSLNKQVDVTRNLNLRFQPYITVSPIDGLLLRSAYNMDLTYNSHEYFRQSTISSIYSPPPRATEGYYDTDRSLGWQFENTATYNRQFEDHSLTALAGYTMEHYNNYSSYINGDQFPSDAIKTINAATEQWGNTGETNWSLISYLLRLNYDYKAKYLFTGTIRRDGSSRFGSDRRWGYFPSASVGWNITKEDFFPKPDWMTNLKLRASYGYSGNNSIGNYTWIPTLSTNNYTFGGSVADGKRVASMANTMLGWEKSREFDAGLDLILLGGKLSFVFDYYNKVTEDMLWGVAVPISSGFSSVQDNIGEISNKGVEFAVSSTNISNSNFTWNTDFNISFNKNEVLDMGDVGRIQTGARSYSLTIEGQPMAMFYGWKSLGILNDWDEVDKYATFPGQVPGTPRYQDLDNSGVIDQNDKMIIGNPHPDFRGGLNNSFRYKNWDLNIAMSFAHNFDIWAQLEEDVINLDGVFNVLKEVEERWRSPEEPGNGRIAASFHQTSFDRWENSDWVYNASFLKVQNISLGYTVKGIEFLNSLRLYCSVQNAFLLTNYPYGNPEASVYGDNSLVRNFDNYDYPLTRTITFGLDLTF</sequence>
<comment type="subcellular location">
    <subcellularLocation>
        <location evidence="1 7">Cell outer membrane</location>
        <topology evidence="1 7">Multi-pass membrane protein</topology>
    </subcellularLocation>
</comment>
<evidence type="ECO:0000259" key="8">
    <source>
        <dbReference type="Pfam" id="PF07715"/>
    </source>
</evidence>
<proteinExistence type="inferred from homology"/>
<keyword evidence="10" id="KW-1185">Reference proteome</keyword>
<name>A0A9X3F5P7_9BACT</name>
<keyword evidence="6 7" id="KW-0998">Cell outer membrane</keyword>
<dbReference type="NCBIfam" id="TIGR04057">
    <property type="entry name" value="SusC_RagA_signa"/>
    <property type="match status" value="1"/>
</dbReference>
<evidence type="ECO:0000256" key="1">
    <source>
        <dbReference type="ARBA" id="ARBA00004571"/>
    </source>
</evidence>
<evidence type="ECO:0000313" key="9">
    <source>
        <dbReference type="EMBL" id="MCY1720963.1"/>
    </source>
</evidence>
<keyword evidence="2 7" id="KW-0813">Transport</keyword>
<gene>
    <name evidence="9" type="ORF">OU798_11465</name>
</gene>
<evidence type="ECO:0000256" key="3">
    <source>
        <dbReference type="ARBA" id="ARBA00022452"/>
    </source>
</evidence>
<dbReference type="Pfam" id="PF13715">
    <property type="entry name" value="CarbopepD_reg_2"/>
    <property type="match status" value="1"/>
</dbReference>
<dbReference type="Proteomes" id="UP001145087">
    <property type="component" value="Unassembled WGS sequence"/>
</dbReference>
<evidence type="ECO:0000313" key="10">
    <source>
        <dbReference type="Proteomes" id="UP001145087"/>
    </source>
</evidence>
<dbReference type="Gene3D" id="2.60.40.1120">
    <property type="entry name" value="Carboxypeptidase-like, regulatory domain"/>
    <property type="match status" value="1"/>
</dbReference>
<dbReference type="RefSeq" id="WP_343333297.1">
    <property type="nucleotide sequence ID" value="NZ_JAPOHD010000024.1"/>
</dbReference>
<dbReference type="InterPro" id="IPR037066">
    <property type="entry name" value="Plug_dom_sf"/>
</dbReference>
<dbReference type="InterPro" id="IPR012910">
    <property type="entry name" value="Plug_dom"/>
</dbReference>
<reference evidence="9" key="1">
    <citation type="submission" date="2022-11" db="EMBL/GenBank/DDBJ databases">
        <title>Marilongibacter aestuarii gen. nov., sp. nov., isolated from tidal flat sediment.</title>
        <authorList>
            <person name="Jiayan W."/>
        </authorList>
    </citation>
    <scope>NUCLEOTIDE SEQUENCE</scope>
    <source>
        <strain evidence="9">Z1-6</strain>
    </source>
</reference>
<comment type="similarity">
    <text evidence="7">Belongs to the TonB-dependent receptor family.</text>
</comment>